<name>A0A0E0LBJ0_ORYPU</name>
<evidence type="ECO:0000313" key="2">
    <source>
        <dbReference type="Proteomes" id="UP000026962"/>
    </source>
</evidence>
<dbReference type="HOGENOM" id="CLU_2835639_0_0_1"/>
<accession>A0A0E0LBJ0</accession>
<reference evidence="1" key="2">
    <citation type="submission" date="2018-05" db="EMBL/GenBank/DDBJ databases">
        <title>OpunRS2 (Oryza punctata Reference Sequence Version 2).</title>
        <authorList>
            <person name="Zhang J."/>
            <person name="Kudrna D."/>
            <person name="Lee S."/>
            <person name="Talag J."/>
            <person name="Welchert J."/>
            <person name="Wing R.A."/>
        </authorList>
    </citation>
    <scope>NUCLEOTIDE SEQUENCE [LARGE SCALE GENOMIC DNA]</scope>
</reference>
<dbReference type="EnsemblPlants" id="OPUNC06G13510.1">
    <property type="protein sequence ID" value="OPUNC06G13510.1"/>
    <property type="gene ID" value="OPUNC06G13510"/>
</dbReference>
<keyword evidence="2" id="KW-1185">Reference proteome</keyword>
<organism evidence="1">
    <name type="scientific">Oryza punctata</name>
    <name type="common">Red rice</name>
    <dbReference type="NCBI Taxonomy" id="4537"/>
    <lineage>
        <taxon>Eukaryota</taxon>
        <taxon>Viridiplantae</taxon>
        <taxon>Streptophyta</taxon>
        <taxon>Embryophyta</taxon>
        <taxon>Tracheophyta</taxon>
        <taxon>Spermatophyta</taxon>
        <taxon>Magnoliopsida</taxon>
        <taxon>Liliopsida</taxon>
        <taxon>Poales</taxon>
        <taxon>Poaceae</taxon>
        <taxon>BOP clade</taxon>
        <taxon>Oryzoideae</taxon>
        <taxon>Oryzeae</taxon>
        <taxon>Oryzinae</taxon>
        <taxon>Oryza</taxon>
    </lineage>
</organism>
<dbReference type="Gramene" id="OPUNC06G13510.1">
    <property type="protein sequence ID" value="OPUNC06G13510.1"/>
    <property type="gene ID" value="OPUNC06G13510"/>
</dbReference>
<dbReference type="Proteomes" id="UP000026962">
    <property type="component" value="Chromosome 6"/>
</dbReference>
<protein>
    <submittedName>
        <fullName evidence="1">Uncharacterized protein</fullName>
    </submittedName>
</protein>
<dbReference type="AlphaFoldDB" id="A0A0E0LBJ0"/>
<evidence type="ECO:0000313" key="1">
    <source>
        <dbReference type="EnsemblPlants" id="OPUNC06G13510.1"/>
    </source>
</evidence>
<proteinExistence type="predicted"/>
<sequence length="66" mass="7280">MANHTDAELRPDLFLPLGTNVDIPWNARTPRTDLMIEFLEEFTLPNEVPAKIVMGQTAELGGVGES</sequence>
<reference evidence="1" key="1">
    <citation type="submission" date="2015-04" db="UniProtKB">
        <authorList>
            <consortium name="EnsemblPlants"/>
        </authorList>
    </citation>
    <scope>IDENTIFICATION</scope>
</reference>